<evidence type="ECO:0000313" key="3">
    <source>
        <dbReference type="Proteomes" id="UP000238882"/>
    </source>
</evidence>
<feature type="transmembrane region" description="Helical" evidence="1">
    <location>
        <begin position="81"/>
        <end position="100"/>
    </location>
</feature>
<accession>A0A2S7WPP1</accession>
<keyword evidence="1" id="KW-0472">Membrane</keyword>
<gene>
    <name evidence="2" type="ORF">BTO18_08730</name>
</gene>
<evidence type="ECO:0000313" key="2">
    <source>
        <dbReference type="EMBL" id="PQJ79251.1"/>
    </source>
</evidence>
<organism evidence="2 3">
    <name type="scientific">Polaribacter porphyrae</name>
    <dbReference type="NCBI Taxonomy" id="1137780"/>
    <lineage>
        <taxon>Bacteria</taxon>
        <taxon>Pseudomonadati</taxon>
        <taxon>Bacteroidota</taxon>
        <taxon>Flavobacteriia</taxon>
        <taxon>Flavobacteriales</taxon>
        <taxon>Flavobacteriaceae</taxon>
    </lineage>
</organism>
<feature type="transmembrane region" description="Helical" evidence="1">
    <location>
        <begin position="38"/>
        <end position="61"/>
    </location>
</feature>
<reference evidence="2 3" key="1">
    <citation type="submission" date="2016-12" db="EMBL/GenBank/DDBJ databases">
        <title>Trade-off between light-utilization and light-protection in marine flavobacteria.</title>
        <authorList>
            <person name="Kumagai Y."/>
            <person name="Yoshizawa S."/>
            <person name="Kogure K."/>
            <person name="Iwasaki W."/>
        </authorList>
    </citation>
    <scope>NUCLEOTIDE SEQUENCE [LARGE SCALE GENOMIC DNA]</scope>
    <source>
        <strain evidence="2 3">NBRC 108759</strain>
    </source>
</reference>
<evidence type="ECO:0000256" key="1">
    <source>
        <dbReference type="SAM" id="Phobius"/>
    </source>
</evidence>
<comment type="caution">
    <text evidence="2">The sequence shown here is derived from an EMBL/GenBank/DDBJ whole genome shotgun (WGS) entry which is preliminary data.</text>
</comment>
<name>A0A2S7WPP1_9FLAO</name>
<keyword evidence="3" id="KW-1185">Reference proteome</keyword>
<dbReference type="OrthoDB" id="1202725at2"/>
<proteinExistence type="predicted"/>
<dbReference type="EMBL" id="MSCN01000001">
    <property type="protein sequence ID" value="PQJ79251.1"/>
    <property type="molecule type" value="Genomic_DNA"/>
</dbReference>
<keyword evidence="1" id="KW-1133">Transmembrane helix</keyword>
<feature type="transmembrane region" description="Helical" evidence="1">
    <location>
        <begin position="106"/>
        <end position="124"/>
    </location>
</feature>
<dbReference type="Proteomes" id="UP000238882">
    <property type="component" value="Unassembled WGS sequence"/>
</dbReference>
<sequence length="135" mass="15797">MNSTNNMMPILLKAALFATVLFWTLILSEKFEKGYFIIAIIIISIIPIFIICSLAVLYTILPLFLLEKKDLNSHEMFQKYFPYYAIIIFGICCFFVVNSNFDEPEFMFAITVFFTLMQSWIWLCKTGNKIDKSKK</sequence>
<protein>
    <submittedName>
        <fullName evidence="2">Uncharacterized protein</fullName>
    </submittedName>
</protein>
<dbReference type="RefSeq" id="WP_105015850.1">
    <property type="nucleotide sequence ID" value="NZ_MSCN01000001.1"/>
</dbReference>
<keyword evidence="1" id="KW-0812">Transmembrane</keyword>
<dbReference type="AlphaFoldDB" id="A0A2S7WPP1"/>